<dbReference type="EMBL" id="ARXZ02000030">
    <property type="protein sequence ID" value="ERH97483.1"/>
    <property type="molecule type" value="Genomic_DNA"/>
</dbReference>
<sequence>MDWMIILGTITAFITIYSQLSSGVKNTIDIYYKIKEEKEKSRSRQENDSE</sequence>
<dbReference type="GeneID" id="67470981"/>
<gene>
    <name evidence="1" type="ORF">BTCBT_006328</name>
</gene>
<protein>
    <submittedName>
        <fullName evidence="1">Uncharacterized protein</fullName>
    </submittedName>
</protein>
<dbReference type="RefSeq" id="WP_000383999.1">
    <property type="nucleotide sequence ID" value="NZ_ARXZ02000030.1"/>
</dbReference>
<reference evidence="1 2" key="1">
    <citation type="journal article" date="2013" name="Genome Announc.">
        <title>Draft Genome Sequence of Bacillus thuringiensis var. thuringiensis Strain T01-328, a Brazilian Isolate That Produces a Soluble Pesticide Protein, Cry1Ia.</title>
        <authorList>
            <person name="Varani A.M."/>
            <person name="Lemos M.V."/>
            <person name="Fernandes C.C."/>
            <person name="Lemos E.G."/>
            <person name="Alves E.C."/>
            <person name="Desiderio J.A."/>
        </authorList>
    </citation>
    <scope>NUCLEOTIDE SEQUENCE [LARGE SCALE GENOMIC DNA]</scope>
    <source>
        <strain evidence="1 2">T01-328</strain>
    </source>
</reference>
<evidence type="ECO:0000313" key="1">
    <source>
        <dbReference type="EMBL" id="ERH97483.1"/>
    </source>
</evidence>
<name>A0AAN4HDQ7_BACTU</name>
<dbReference type="AlphaFoldDB" id="A0AAN4HDQ7"/>
<accession>A0AAN4HDQ7</accession>
<organism evidence="1 2">
    <name type="scientific">Bacillus thuringiensis T01-328</name>
    <dbReference type="NCBI Taxonomy" id="1324966"/>
    <lineage>
        <taxon>Bacteria</taxon>
        <taxon>Bacillati</taxon>
        <taxon>Bacillota</taxon>
        <taxon>Bacilli</taxon>
        <taxon>Bacillales</taxon>
        <taxon>Bacillaceae</taxon>
        <taxon>Bacillus</taxon>
        <taxon>Bacillus cereus group</taxon>
    </lineage>
</organism>
<comment type="caution">
    <text evidence="1">The sequence shown here is derived from an EMBL/GenBank/DDBJ whole genome shotgun (WGS) entry which is preliminary data.</text>
</comment>
<dbReference type="Proteomes" id="UP000013487">
    <property type="component" value="Unassembled WGS sequence"/>
</dbReference>
<proteinExistence type="predicted"/>
<evidence type="ECO:0000313" key="2">
    <source>
        <dbReference type="Proteomes" id="UP000013487"/>
    </source>
</evidence>